<gene>
    <name evidence="1" type="ORF">S01H4_53551</name>
</gene>
<reference evidence="1" key="1">
    <citation type="journal article" date="2014" name="Front. Microbiol.">
        <title>High frequency of phylogenetically diverse reductive dehalogenase-homologous genes in deep subseafloor sedimentary metagenomes.</title>
        <authorList>
            <person name="Kawai M."/>
            <person name="Futagami T."/>
            <person name="Toyoda A."/>
            <person name="Takaki Y."/>
            <person name="Nishi S."/>
            <person name="Hori S."/>
            <person name="Arai W."/>
            <person name="Tsubouchi T."/>
            <person name="Morono Y."/>
            <person name="Uchiyama I."/>
            <person name="Ito T."/>
            <person name="Fujiyama A."/>
            <person name="Inagaki F."/>
            <person name="Takami H."/>
        </authorList>
    </citation>
    <scope>NUCLEOTIDE SEQUENCE</scope>
    <source>
        <strain evidence="1">Expedition CK06-06</strain>
    </source>
</reference>
<comment type="caution">
    <text evidence="1">The sequence shown here is derived from an EMBL/GenBank/DDBJ whole genome shotgun (WGS) entry which is preliminary data.</text>
</comment>
<dbReference type="SUPFAM" id="SSF47095">
    <property type="entry name" value="HMG-box"/>
    <property type="match status" value="1"/>
</dbReference>
<organism evidence="1">
    <name type="scientific">marine sediment metagenome</name>
    <dbReference type="NCBI Taxonomy" id="412755"/>
    <lineage>
        <taxon>unclassified sequences</taxon>
        <taxon>metagenomes</taxon>
        <taxon>ecological metagenomes</taxon>
    </lineage>
</organism>
<accession>X1DC81</accession>
<dbReference type="AlphaFoldDB" id="X1DC81"/>
<name>X1DC81_9ZZZZ</name>
<proteinExistence type="predicted"/>
<protein>
    <submittedName>
        <fullName evidence="1">Uncharacterized protein</fullName>
    </submittedName>
</protein>
<dbReference type="EMBL" id="BART01030729">
    <property type="protein sequence ID" value="GAH18401.1"/>
    <property type="molecule type" value="Genomic_DNA"/>
</dbReference>
<dbReference type="InterPro" id="IPR036910">
    <property type="entry name" value="HMG_box_dom_sf"/>
</dbReference>
<evidence type="ECO:0000313" key="1">
    <source>
        <dbReference type="EMBL" id="GAH18401.1"/>
    </source>
</evidence>
<sequence length="72" mass="8656">MRYKSLFKNLKIYGNSTPDLNLKQYREILGIFWKNMAPSEKYLFVEVYREAIDQITVQTSLHQILETIEKKE</sequence>